<dbReference type="GO" id="GO:0006508">
    <property type="term" value="P:proteolysis"/>
    <property type="evidence" value="ECO:0007669"/>
    <property type="project" value="InterPro"/>
</dbReference>
<dbReference type="InterPro" id="IPR013128">
    <property type="entry name" value="Peptidase_C1A"/>
</dbReference>
<dbReference type="RefSeq" id="WP_135526083.1">
    <property type="nucleotide sequence ID" value="NZ_SRLH01000004.1"/>
</dbReference>
<dbReference type="Gene3D" id="3.90.70.10">
    <property type="entry name" value="Cysteine proteinases"/>
    <property type="match status" value="1"/>
</dbReference>
<dbReference type="AlphaFoldDB" id="A0A4Z0L6N3"/>
<dbReference type="CDD" id="cd02619">
    <property type="entry name" value="Peptidase_C1"/>
    <property type="match status" value="1"/>
</dbReference>
<accession>A0A4Z0L6N3</accession>
<evidence type="ECO:0000313" key="3">
    <source>
        <dbReference type="EMBL" id="TGD57911.1"/>
    </source>
</evidence>
<dbReference type="OrthoDB" id="3648721at2"/>
<dbReference type="InterPro" id="IPR000668">
    <property type="entry name" value="Peptidase_C1A_C"/>
</dbReference>
<dbReference type="InterPro" id="IPR038765">
    <property type="entry name" value="Papain-like_cys_pep_sf"/>
</dbReference>
<name>A0A4Z0L6N3_9FLAO</name>
<comment type="similarity">
    <text evidence="1">Belongs to the peptidase C1 family.</text>
</comment>
<dbReference type="PANTHER" id="PTHR12411">
    <property type="entry name" value="CYSTEINE PROTEASE FAMILY C1-RELATED"/>
    <property type="match status" value="1"/>
</dbReference>
<dbReference type="SMART" id="SM00645">
    <property type="entry name" value="Pept_C1"/>
    <property type="match status" value="1"/>
</dbReference>
<dbReference type="SUPFAM" id="SSF54001">
    <property type="entry name" value="Cysteine proteinases"/>
    <property type="match status" value="1"/>
</dbReference>
<dbReference type="EMBL" id="SRLH01000004">
    <property type="protein sequence ID" value="TGD57911.1"/>
    <property type="molecule type" value="Genomic_DNA"/>
</dbReference>
<evidence type="ECO:0000259" key="2">
    <source>
        <dbReference type="SMART" id="SM00645"/>
    </source>
</evidence>
<organism evidence="3 4">
    <name type="scientific">Flavobacterium humi</name>
    <dbReference type="NCBI Taxonomy" id="2562683"/>
    <lineage>
        <taxon>Bacteria</taxon>
        <taxon>Pseudomonadati</taxon>
        <taxon>Bacteroidota</taxon>
        <taxon>Flavobacteriia</taxon>
        <taxon>Flavobacteriales</taxon>
        <taxon>Flavobacteriaceae</taxon>
        <taxon>Flavobacterium</taxon>
    </lineage>
</organism>
<dbReference type="Proteomes" id="UP000297407">
    <property type="component" value="Unassembled WGS sequence"/>
</dbReference>
<protein>
    <recommendedName>
        <fullName evidence="2">Peptidase C1A papain C-terminal domain-containing protein</fullName>
    </recommendedName>
</protein>
<keyword evidence="4" id="KW-1185">Reference proteome</keyword>
<comment type="caution">
    <text evidence="3">The sequence shown here is derived from an EMBL/GenBank/DDBJ whole genome shotgun (WGS) entry which is preliminary data.</text>
</comment>
<feature type="domain" description="Peptidase C1A papain C-terminal" evidence="2">
    <location>
        <begin position="39"/>
        <end position="261"/>
    </location>
</feature>
<evidence type="ECO:0000313" key="4">
    <source>
        <dbReference type="Proteomes" id="UP000297407"/>
    </source>
</evidence>
<reference evidence="3 4" key="1">
    <citation type="submission" date="2019-04" db="EMBL/GenBank/DDBJ databases">
        <title>Flavobacterium sp. strain DS2-A Genome sequencing and assembly.</title>
        <authorList>
            <person name="Kim I."/>
        </authorList>
    </citation>
    <scope>NUCLEOTIDE SEQUENCE [LARGE SCALE GENOMIC DNA]</scope>
    <source>
        <strain evidence="3 4">DS2-A</strain>
    </source>
</reference>
<evidence type="ECO:0000256" key="1">
    <source>
        <dbReference type="ARBA" id="ARBA00008455"/>
    </source>
</evidence>
<sequence length="263" mass="29785">MPAGGRVTGRILNCVPSFDKENDWTLDKAIAEGLVNMNFPQSFDLREDWWEIGDQLDTSACVGWASTHGLLRWHLVKANRISKEDQLSSWLTWMAAKDTDADETTTSADIYTGVCLKAALDVLRKYGAVHEKDLPLDPEEFSVKFQTTEFSDLASQLRIKGYYRVINNDDCNVDFLRMWISSQGPVLALVDTDSQWVRTSEHKFEVYDTESVDGGHAVAIVGYTEDYFIVRNSWGTDFCDNGYVYCSNEYITKAFCEAYGIVV</sequence>
<gene>
    <name evidence="3" type="ORF">E4635_07835</name>
</gene>
<dbReference type="GO" id="GO:0008234">
    <property type="term" value="F:cysteine-type peptidase activity"/>
    <property type="evidence" value="ECO:0007669"/>
    <property type="project" value="InterPro"/>
</dbReference>
<dbReference type="Pfam" id="PF00112">
    <property type="entry name" value="Peptidase_C1"/>
    <property type="match status" value="1"/>
</dbReference>
<proteinExistence type="inferred from homology"/>